<organism evidence="12">
    <name type="scientific">Candidatus Methanofastidiosum methylothiophilum</name>
    <dbReference type="NCBI Taxonomy" id="1705564"/>
    <lineage>
        <taxon>Archaea</taxon>
        <taxon>Methanobacteriati</taxon>
        <taxon>Methanobacteriota</taxon>
        <taxon>Stenosarchaea group</taxon>
        <taxon>Candidatus Methanofastidiosia</taxon>
        <taxon>Candidatus Methanofastidiosales</taxon>
        <taxon>Candidatus Methanofastidiosaceae</taxon>
        <taxon>Candidatus Methanofastidiosum</taxon>
    </lineage>
</organism>
<dbReference type="EMBL" id="LNJE01000011">
    <property type="protein sequence ID" value="KYC57485.1"/>
    <property type="molecule type" value="Genomic_DNA"/>
</dbReference>
<dbReference type="InterPro" id="IPR000623">
    <property type="entry name" value="Shikimate_kinase/TSH1"/>
</dbReference>
<dbReference type="InterPro" id="IPR031322">
    <property type="entry name" value="Shikimate/glucono_kinase"/>
</dbReference>
<dbReference type="GO" id="GO:0008652">
    <property type="term" value="P:amino acid biosynthetic process"/>
    <property type="evidence" value="ECO:0007669"/>
    <property type="project" value="UniProtKB-KW"/>
</dbReference>
<dbReference type="GO" id="GO:0009423">
    <property type="term" value="P:chorismate biosynthetic process"/>
    <property type="evidence" value="ECO:0007669"/>
    <property type="project" value="UniProtKB-UniPathway"/>
</dbReference>
<dbReference type="EC" id="2.7.1.71" evidence="3"/>
<evidence type="ECO:0000313" key="11">
    <source>
        <dbReference type="EMBL" id="KYC54595.1"/>
    </source>
</evidence>
<name>A0A150JJP3_9EURY</name>
<evidence type="ECO:0000313" key="12">
    <source>
        <dbReference type="EMBL" id="KYC57485.1"/>
    </source>
</evidence>
<comment type="catalytic activity">
    <reaction evidence="10">
        <text>shikimate + ATP = 3-phosphoshikimate + ADP + H(+)</text>
        <dbReference type="Rhea" id="RHEA:13121"/>
        <dbReference type="ChEBI" id="CHEBI:15378"/>
        <dbReference type="ChEBI" id="CHEBI:30616"/>
        <dbReference type="ChEBI" id="CHEBI:36208"/>
        <dbReference type="ChEBI" id="CHEBI:145989"/>
        <dbReference type="ChEBI" id="CHEBI:456216"/>
        <dbReference type="EC" id="2.7.1.71"/>
    </reaction>
</comment>
<dbReference type="InterPro" id="IPR027417">
    <property type="entry name" value="P-loop_NTPase"/>
</dbReference>
<dbReference type="GO" id="GO:0005829">
    <property type="term" value="C:cytosol"/>
    <property type="evidence" value="ECO:0007669"/>
    <property type="project" value="TreeGrafter"/>
</dbReference>
<gene>
    <name evidence="11" type="ORF">AN188_00986</name>
    <name evidence="12" type="ORF">APG09_01012</name>
</gene>
<dbReference type="EMBL" id="LNJB01000011">
    <property type="protein sequence ID" value="KYC54595.1"/>
    <property type="molecule type" value="Genomic_DNA"/>
</dbReference>
<keyword evidence="6" id="KW-0547">Nucleotide-binding</keyword>
<evidence type="ECO:0000256" key="8">
    <source>
        <dbReference type="ARBA" id="ARBA00022840"/>
    </source>
</evidence>
<dbReference type="PRINTS" id="PR01100">
    <property type="entry name" value="SHIKIMTKNASE"/>
</dbReference>
<evidence type="ECO:0000256" key="2">
    <source>
        <dbReference type="ARBA" id="ARBA00006997"/>
    </source>
</evidence>
<accession>A0A150JJT4</accession>
<sequence>MNIVLFGLRCVGKTSVGVSLSDITDKIFFDTDRIIEKRESKTIHEIINEKGWEYFRLKEKETIADVSKENNAVISLGGGALMDRSNVDLLDKSFFVLLRASINTMKTRMEKDVPRPSLTKNDSISEIEEIVLERMPLYEKIADIIIDTDKLSVYEICDKILLELEKRSMV</sequence>
<dbReference type="UniPathway" id="UPA00053">
    <property type="reaction ID" value="UER00088"/>
</dbReference>
<comment type="pathway">
    <text evidence="1">Metabolic intermediate biosynthesis; chorismate biosynthesis; chorismate from D-erythrose 4-phosphate and phosphoenolpyruvate: step 5/7.</text>
</comment>
<dbReference type="Proteomes" id="UP000092420">
    <property type="component" value="Unassembled WGS sequence"/>
</dbReference>
<evidence type="ECO:0000256" key="1">
    <source>
        <dbReference type="ARBA" id="ARBA00004842"/>
    </source>
</evidence>
<comment type="similarity">
    <text evidence="2">Belongs to the shikimate kinase family.</text>
</comment>
<keyword evidence="4" id="KW-0028">Amino-acid biosynthesis</keyword>
<dbReference type="Gene3D" id="3.40.50.300">
    <property type="entry name" value="P-loop containing nucleotide triphosphate hydrolases"/>
    <property type="match status" value="1"/>
</dbReference>
<dbReference type="PANTHER" id="PTHR21087:SF16">
    <property type="entry name" value="SHIKIMATE KINASE 1, CHLOROPLASTIC"/>
    <property type="match status" value="1"/>
</dbReference>
<evidence type="ECO:0000256" key="4">
    <source>
        <dbReference type="ARBA" id="ARBA00022605"/>
    </source>
</evidence>
<dbReference type="PROSITE" id="PS01128">
    <property type="entry name" value="SHIKIMATE_KINASE"/>
    <property type="match status" value="1"/>
</dbReference>
<protein>
    <recommendedName>
        <fullName evidence="3">shikimate kinase</fullName>
        <ecNumber evidence="3">2.7.1.71</ecNumber>
    </recommendedName>
</protein>
<dbReference type="AlphaFoldDB" id="A0A150JJP3"/>
<accession>A0A150JBQ9</accession>
<evidence type="ECO:0000256" key="6">
    <source>
        <dbReference type="ARBA" id="ARBA00022741"/>
    </source>
</evidence>
<dbReference type="PANTHER" id="PTHR21087">
    <property type="entry name" value="SHIKIMATE KINASE"/>
    <property type="match status" value="1"/>
</dbReference>
<dbReference type="SUPFAM" id="SSF52540">
    <property type="entry name" value="P-loop containing nucleoside triphosphate hydrolases"/>
    <property type="match status" value="1"/>
</dbReference>
<keyword evidence="5" id="KW-0808">Transferase</keyword>
<dbReference type="GO" id="GO:0004765">
    <property type="term" value="F:shikimate kinase activity"/>
    <property type="evidence" value="ECO:0007669"/>
    <property type="project" value="UniProtKB-EC"/>
</dbReference>
<evidence type="ECO:0000256" key="7">
    <source>
        <dbReference type="ARBA" id="ARBA00022777"/>
    </source>
</evidence>
<dbReference type="GO" id="GO:0009073">
    <property type="term" value="P:aromatic amino acid family biosynthetic process"/>
    <property type="evidence" value="ECO:0007669"/>
    <property type="project" value="UniProtKB-KW"/>
</dbReference>
<evidence type="ECO:0000256" key="9">
    <source>
        <dbReference type="ARBA" id="ARBA00023141"/>
    </source>
</evidence>
<proteinExistence type="inferred from homology"/>
<evidence type="ECO:0000313" key="13">
    <source>
        <dbReference type="Proteomes" id="UP000092420"/>
    </source>
</evidence>
<reference evidence="12 13" key="1">
    <citation type="journal article" date="2016" name="ISME J.">
        <title>Chasing the elusive Euryarchaeota class WSA2: genomes reveal a uniquely fastidious methyl-reducing methanogen.</title>
        <authorList>
            <person name="Nobu M.K."/>
            <person name="Narihiro T."/>
            <person name="Kuroda K."/>
            <person name="Mei R."/>
            <person name="Liu W.T."/>
        </authorList>
    </citation>
    <scope>NUCLEOTIDE SEQUENCE [LARGE SCALE GENOMIC DNA]</scope>
    <source>
        <strain evidence="11">ADurb1013_Bin02101</strain>
        <strain evidence="12">ADurb1213_Bin02801</strain>
    </source>
</reference>
<keyword evidence="8" id="KW-0067">ATP-binding</keyword>
<evidence type="ECO:0000256" key="3">
    <source>
        <dbReference type="ARBA" id="ARBA00012154"/>
    </source>
</evidence>
<dbReference type="GO" id="GO:0005524">
    <property type="term" value="F:ATP binding"/>
    <property type="evidence" value="ECO:0007669"/>
    <property type="project" value="UniProtKB-KW"/>
</dbReference>
<comment type="caution">
    <text evidence="12">The sequence shown here is derived from an EMBL/GenBank/DDBJ whole genome shotgun (WGS) entry which is preliminary data.</text>
</comment>
<dbReference type="HAMAP" id="MF_00109">
    <property type="entry name" value="Shikimate_kinase"/>
    <property type="match status" value="1"/>
</dbReference>
<dbReference type="InterPro" id="IPR023000">
    <property type="entry name" value="Shikimate_kinase_CS"/>
</dbReference>
<keyword evidence="9" id="KW-0057">Aromatic amino acid biosynthesis</keyword>
<dbReference type="CDD" id="cd00464">
    <property type="entry name" value="SK"/>
    <property type="match status" value="1"/>
</dbReference>
<dbReference type="Pfam" id="PF01202">
    <property type="entry name" value="SKI"/>
    <property type="match status" value="1"/>
</dbReference>
<accession>A0A150JJP3</accession>
<keyword evidence="7 12" id="KW-0418">Kinase</keyword>
<evidence type="ECO:0000256" key="10">
    <source>
        <dbReference type="ARBA" id="ARBA00048567"/>
    </source>
</evidence>
<evidence type="ECO:0000256" key="5">
    <source>
        <dbReference type="ARBA" id="ARBA00022679"/>
    </source>
</evidence>